<dbReference type="AlphaFoldDB" id="A0A665ULT6"/>
<keyword evidence="4" id="KW-0964">Secreted</keyword>
<evidence type="ECO:0000256" key="8">
    <source>
        <dbReference type="SAM" id="Phobius"/>
    </source>
</evidence>
<dbReference type="InterPro" id="IPR020410">
    <property type="entry name" value="IL-15_fish"/>
</dbReference>
<dbReference type="PANTHER" id="PTHR14356:SF3">
    <property type="entry name" value="INTERLEUKIN-15"/>
    <property type="match status" value="1"/>
</dbReference>
<keyword evidence="8" id="KW-0472">Membrane</keyword>
<dbReference type="Pfam" id="PF02372">
    <property type="entry name" value="IL15"/>
    <property type="match status" value="1"/>
</dbReference>
<evidence type="ECO:0000256" key="1">
    <source>
        <dbReference type="ARBA" id="ARBA00004613"/>
    </source>
</evidence>
<dbReference type="InterPro" id="IPR003443">
    <property type="entry name" value="IL-15/IL-21_fam"/>
</dbReference>
<keyword evidence="5" id="KW-0732">Signal</keyword>
<dbReference type="GO" id="GO:0042119">
    <property type="term" value="P:neutrophil activation"/>
    <property type="evidence" value="ECO:0007669"/>
    <property type="project" value="TreeGrafter"/>
</dbReference>
<keyword evidence="8" id="KW-1133">Transmembrane helix</keyword>
<evidence type="ECO:0000256" key="5">
    <source>
        <dbReference type="ARBA" id="ARBA00022729"/>
    </source>
</evidence>
<dbReference type="SUPFAM" id="SSF47266">
    <property type="entry name" value="4-helical cytokines"/>
    <property type="match status" value="1"/>
</dbReference>
<dbReference type="PRINTS" id="PR01949">
    <property type="entry name" value="INTLKN15FISH"/>
</dbReference>
<dbReference type="Gene3D" id="1.20.1250.70">
    <property type="entry name" value="Interleukin-15/Interleukin-21"/>
    <property type="match status" value="1"/>
</dbReference>
<dbReference type="PRINTS" id="PR01930">
    <property type="entry name" value="INTRLEUKIN15"/>
</dbReference>
<reference evidence="9" key="3">
    <citation type="submission" date="2025-09" db="UniProtKB">
        <authorList>
            <consortium name="Ensembl"/>
        </authorList>
    </citation>
    <scope>IDENTIFICATION</scope>
</reference>
<evidence type="ECO:0000256" key="7">
    <source>
        <dbReference type="RuleBase" id="RU003453"/>
    </source>
</evidence>
<evidence type="ECO:0000256" key="2">
    <source>
        <dbReference type="ARBA" id="ARBA00006050"/>
    </source>
</evidence>
<dbReference type="GO" id="GO:0006955">
    <property type="term" value="P:immune response"/>
    <property type="evidence" value="ECO:0007669"/>
    <property type="project" value="InterPro"/>
</dbReference>
<dbReference type="GO" id="GO:0005615">
    <property type="term" value="C:extracellular space"/>
    <property type="evidence" value="ECO:0007669"/>
    <property type="project" value="UniProtKB-KW"/>
</dbReference>
<comment type="similarity">
    <text evidence="2 7">Belongs to the IL-15/IL-21 family.</text>
</comment>
<dbReference type="Ensembl" id="ENSENLT00000020886.1">
    <property type="protein sequence ID" value="ENSENLP00000020164.1"/>
    <property type="gene ID" value="ENSENLG00000009208.1"/>
</dbReference>
<dbReference type="Proteomes" id="UP000472264">
    <property type="component" value="Chromosome 1"/>
</dbReference>
<accession>A0A665ULT6</accession>
<dbReference type="GO" id="GO:0005125">
    <property type="term" value="F:cytokine activity"/>
    <property type="evidence" value="ECO:0007669"/>
    <property type="project" value="UniProtKB-KW"/>
</dbReference>
<proteinExistence type="inferred from homology"/>
<protein>
    <recommendedName>
        <fullName evidence="7">Interleukin</fullName>
    </recommendedName>
</protein>
<keyword evidence="3 7" id="KW-0202">Cytokine</keyword>
<organism evidence="9 10">
    <name type="scientific">Echeneis naucrates</name>
    <name type="common">Live sharksucker</name>
    <dbReference type="NCBI Taxonomy" id="173247"/>
    <lineage>
        <taxon>Eukaryota</taxon>
        <taxon>Metazoa</taxon>
        <taxon>Chordata</taxon>
        <taxon>Craniata</taxon>
        <taxon>Vertebrata</taxon>
        <taxon>Euteleostomi</taxon>
        <taxon>Actinopterygii</taxon>
        <taxon>Neopterygii</taxon>
        <taxon>Teleostei</taxon>
        <taxon>Neoteleostei</taxon>
        <taxon>Acanthomorphata</taxon>
        <taxon>Carangaria</taxon>
        <taxon>Carangiformes</taxon>
        <taxon>Echeneidae</taxon>
        <taxon>Echeneis</taxon>
    </lineage>
</organism>
<evidence type="ECO:0000256" key="4">
    <source>
        <dbReference type="ARBA" id="ARBA00022525"/>
    </source>
</evidence>
<keyword evidence="10" id="KW-1185">Reference proteome</keyword>
<dbReference type="GO" id="GO:0050778">
    <property type="term" value="P:positive regulation of immune response"/>
    <property type="evidence" value="ECO:0007669"/>
    <property type="project" value="TreeGrafter"/>
</dbReference>
<dbReference type="InParanoid" id="A0A665ULT6"/>
<evidence type="ECO:0000313" key="10">
    <source>
        <dbReference type="Proteomes" id="UP000472264"/>
    </source>
</evidence>
<name>A0A665ULT6_ECHNA</name>
<evidence type="ECO:0000313" key="9">
    <source>
        <dbReference type="Ensembl" id="ENSENLP00000020164.1"/>
    </source>
</evidence>
<feature type="transmembrane region" description="Helical" evidence="8">
    <location>
        <begin position="38"/>
        <end position="61"/>
    </location>
</feature>
<dbReference type="InterPro" id="IPR009079">
    <property type="entry name" value="4_helix_cytokine-like_core"/>
</dbReference>
<dbReference type="GO" id="GO:0005126">
    <property type="term" value="F:cytokine receptor binding"/>
    <property type="evidence" value="ECO:0007669"/>
    <property type="project" value="InterPro"/>
</dbReference>
<comment type="subcellular location">
    <subcellularLocation>
        <location evidence="1">Secreted</location>
    </subcellularLocation>
</comment>
<dbReference type="GO" id="GO:0001819">
    <property type="term" value="P:positive regulation of cytokine production"/>
    <property type="evidence" value="ECO:0007669"/>
    <property type="project" value="TreeGrafter"/>
</dbReference>
<sequence>MTNFMTPAKTACPAAPRAKGNQFEQTCKLCRESHKIQVWLCFLLLSILNISVCAASNTAMLQECVKMITKSIERSDAMLYSPSVHDIKENCERASLTCYVQELLMVLDEEEVTRKAACIINVNERLCVEPEGCPPCEAYALKNITGFLEGLNTLLEKMTSHGINIKLCK</sequence>
<evidence type="ECO:0000256" key="6">
    <source>
        <dbReference type="ARBA" id="ARBA00023157"/>
    </source>
</evidence>
<dbReference type="InterPro" id="IPR020439">
    <property type="entry name" value="IL-15"/>
</dbReference>
<reference evidence="9" key="2">
    <citation type="submission" date="2025-08" db="UniProtKB">
        <authorList>
            <consortium name="Ensembl"/>
        </authorList>
    </citation>
    <scope>IDENTIFICATION</scope>
</reference>
<dbReference type="OMA" id="KCYMLEL"/>
<dbReference type="PANTHER" id="PTHR14356">
    <property type="entry name" value="INTERLEUKIN-15-RELATED"/>
    <property type="match status" value="1"/>
</dbReference>
<reference evidence="9" key="1">
    <citation type="submission" date="2021-04" db="EMBL/GenBank/DDBJ databases">
        <authorList>
            <consortium name="Wellcome Sanger Institute Data Sharing"/>
        </authorList>
    </citation>
    <scope>NUCLEOTIDE SEQUENCE [LARGE SCALE GENOMIC DNA]</scope>
</reference>
<keyword evidence="8" id="KW-0812">Transmembrane</keyword>
<keyword evidence="6" id="KW-1015">Disulfide bond</keyword>
<evidence type="ECO:0000256" key="3">
    <source>
        <dbReference type="ARBA" id="ARBA00022514"/>
    </source>
</evidence>
<dbReference type="GO" id="GO:0042102">
    <property type="term" value="P:positive regulation of T cell proliferation"/>
    <property type="evidence" value="ECO:0007669"/>
    <property type="project" value="TreeGrafter"/>
</dbReference>